<evidence type="ECO:0000313" key="2">
    <source>
        <dbReference type="EMBL" id="MBR0560450.1"/>
    </source>
</evidence>
<protein>
    <submittedName>
        <fullName evidence="2">Hint domain-containing protein</fullName>
    </submittedName>
</protein>
<gene>
    <name evidence="2" type="ORF">KB213_10340</name>
</gene>
<dbReference type="InterPro" id="IPR028992">
    <property type="entry name" value="Hedgehog/Intein_dom"/>
</dbReference>
<accession>A0ABS5E971</accession>
<evidence type="ECO:0000313" key="3">
    <source>
        <dbReference type="Proteomes" id="UP000677812"/>
    </source>
</evidence>
<reference evidence="2 3" key="1">
    <citation type="submission" date="2021-04" db="EMBL/GenBank/DDBJ databases">
        <title>The complete genome sequence of Neokomagataea sp. TBRC 2177.</title>
        <authorList>
            <person name="Charoenyingcharoen P."/>
            <person name="Yukphan P."/>
        </authorList>
    </citation>
    <scope>NUCLEOTIDE SEQUENCE [LARGE SCALE GENOMIC DNA]</scope>
    <source>
        <strain evidence="2 3">TBRC 2177</strain>
    </source>
</reference>
<dbReference type="RefSeq" id="WP_211682848.1">
    <property type="nucleotide sequence ID" value="NZ_JAGRQH010000008.1"/>
</dbReference>
<sequence length="718" mass="77088">MAIILPNGGANDTTKTSSDITNTVSGVTFTVTNTSSGQFIFTPPGGGNLYFYGSLKNSGVVSYTTTTNAAGATVRLGDGNNTTLSQNGGQIIVINNNAASGSTISLGYNSISNDSPSIIDFELSRAATVNATSLGKFTNNGTVKIVDNSGGGLTSNWGNGSDYFINNGSFSVDNSTATSGATFNLNFKGINNSGKFNLNIPQASTSIANVGSGGFVNTGVWKYSEQGNGGGNLQINGGNSNYINNGEIDVINGHLTLDNALVSSGAETGQVNLSQGSTVTLNGNNSGQGQVFNFNGGNNVLDVANGRTFVGVLRGFSQGDQFNIHIPGTLNYNQSTGILTITNAATVYSFDVGQGYTGKFSDSTNGVVTYNGATPCFLPGTMIRTGDTVRAIEEIKVGDMITVYDNGHIRQDSVTWVGSTTCKVRPEMTDDESGYPVRILKDAISDGVPFKDLLVTSEHCLFFEGSFVPARMLVNNRSIFYDKSFLSYDYYHVETENHSVIFADGVMTESYLDTGHRSLFHDGNISFIGYAPKSWETDASAPLNTTPQNVEPIFRSLEQKAIHNQLDIKNNPITVTQDPAVVLLTDNGVTLQSIREVDEYVVFMLPKEAQAVRILSRSSRPCDTIGPFWDDRRSFGVGISDIFIFEWNQKTNITTHLDNNTLEGWHDCDAGAHQRWTTGNAFLPLQRGKAEDHALLILRVQATDYVIEDACSDLRKQA</sequence>
<organism evidence="2 3">
    <name type="scientific">Neokomagataea anthophila</name>
    <dbReference type="NCBI Taxonomy" id="2826925"/>
    <lineage>
        <taxon>Bacteria</taxon>
        <taxon>Pseudomonadati</taxon>
        <taxon>Pseudomonadota</taxon>
        <taxon>Alphaproteobacteria</taxon>
        <taxon>Acetobacterales</taxon>
        <taxon>Acetobacteraceae</taxon>
        <taxon>Neokomagataea</taxon>
    </lineage>
</organism>
<keyword evidence="3" id="KW-1185">Reference proteome</keyword>
<dbReference type="Gene3D" id="2.170.16.10">
    <property type="entry name" value="Hedgehog/Intein (Hint) domain"/>
    <property type="match status" value="1"/>
</dbReference>
<dbReference type="InterPro" id="IPR036844">
    <property type="entry name" value="Hint_dom_sf"/>
</dbReference>
<feature type="domain" description="Hedgehog/Intein (Hint)" evidence="1">
    <location>
        <begin position="375"/>
        <end position="514"/>
    </location>
</feature>
<dbReference type="Pfam" id="PF13403">
    <property type="entry name" value="Hint_2"/>
    <property type="match status" value="1"/>
</dbReference>
<dbReference type="SUPFAM" id="SSF51294">
    <property type="entry name" value="Hedgehog/intein (Hint) domain"/>
    <property type="match status" value="1"/>
</dbReference>
<proteinExistence type="predicted"/>
<dbReference type="Proteomes" id="UP000677812">
    <property type="component" value="Unassembled WGS sequence"/>
</dbReference>
<comment type="caution">
    <text evidence="2">The sequence shown here is derived from an EMBL/GenBank/DDBJ whole genome shotgun (WGS) entry which is preliminary data.</text>
</comment>
<name>A0ABS5E971_9PROT</name>
<evidence type="ECO:0000259" key="1">
    <source>
        <dbReference type="Pfam" id="PF13403"/>
    </source>
</evidence>
<dbReference type="EMBL" id="JAGRQH010000008">
    <property type="protein sequence ID" value="MBR0560450.1"/>
    <property type="molecule type" value="Genomic_DNA"/>
</dbReference>